<dbReference type="InterPro" id="IPR015446">
    <property type="entry name" value="BMP_1/tolloid-like"/>
</dbReference>
<dbReference type="PANTHER" id="PTHR24251">
    <property type="entry name" value="OVOCHYMASE-RELATED"/>
    <property type="match status" value="1"/>
</dbReference>
<dbReference type="SUPFAM" id="SSF55486">
    <property type="entry name" value="Metalloproteases ('zincins'), catalytic domain"/>
    <property type="match status" value="1"/>
</dbReference>
<feature type="binding site" evidence="16 18">
    <location>
        <position position="197"/>
    </location>
    <ligand>
        <name>Zn(2+)</name>
        <dbReference type="ChEBI" id="CHEBI:29105"/>
        <note>catalytic</note>
    </ligand>
</feature>
<dbReference type="EC" id="3.4.24.-" evidence="19"/>
<dbReference type="InterPro" id="IPR018097">
    <property type="entry name" value="EGF_Ca-bd_CS"/>
</dbReference>
<dbReference type="GO" id="GO:0004222">
    <property type="term" value="F:metalloendopeptidase activity"/>
    <property type="evidence" value="ECO:0007669"/>
    <property type="project" value="UniProtKB-UniRule"/>
</dbReference>
<dbReference type="Proteomes" id="UP000499080">
    <property type="component" value="Unassembled WGS sequence"/>
</dbReference>
<dbReference type="FunFam" id="3.40.390.10:FF:000004">
    <property type="entry name" value="Metalloendopeptidase"/>
    <property type="match status" value="1"/>
</dbReference>
<dbReference type="InterPro" id="IPR024079">
    <property type="entry name" value="MetalloPept_cat_dom_sf"/>
</dbReference>
<keyword evidence="12 18" id="KW-1015">Disulfide bond</keyword>
<evidence type="ECO:0000313" key="24">
    <source>
        <dbReference type="EMBL" id="GBL94843.1"/>
    </source>
</evidence>
<dbReference type="SUPFAM" id="SSF57184">
    <property type="entry name" value="Growth factor receptor domain"/>
    <property type="match status" value="1"/>
</dbReference>
<dbReference type="SMART" id="SM00179">
    <property type="entry name" value="EGF_CA"/>
    <property type="match status" value="2"/>
</dbReference>
<feature type="disulfide bond" evidence="18">
    <location>
        <begin position="169"/>
        <end position="170"/>
    </location>
</feature>
<evidence type="ECO:0000256" key="6">
    <source>
        <dbReference type="ARBA" id="ARBA00022729"/>
    </source>
</evidence>
<dbReference type="PROSITE" id="PS00010">
    <property type="entry name" value="ASX_HYDROXYL"/>
    <property type="match status" value="2"/>
</dbReference>
<evidence type="ECO:0000256" key="3">
    <source>
        <dbReference type="ARBA" id="ARBA00022536"/>
    </source>
</evidence>
<evidence type="ECO:0000256" key="2">
    <source>
        <dbReference type="ARBA" id="ARBA00022473"/>
    </source>
</evidence>
<name>A0A4Y2BSB0_ARAVE</name>
<dbReference type="Gene3D" id="2.60.120.290">
    <property type="entry name" value="Spermadhesin, CUB domain"/>
    <property type="match status" value="5"/>
</dbReference>
<dbReference type="PRINTS" id="PR00480">
    <property type="entry name" value="ASTACIN"/>
</dbReference>
<evidence type="ECO:0000256" key="20">
    <source>
        <dbReference type="SAM" id="MobiDB-lite"/>
    </source>
</evidence>
<evidence type="ECO:0000313" key="25">
    <source>
        <dbReference type="Proteomes" id="UP000499080"/>
    </source>
</evidence>
<dbReference type="PROSITE" id="PS01180">
    <property type="entry name" value="CUB"/>
    <property type="match status" value="5"/>
</dbReference>
<dbReference type="GO" id="GO:0016485">
    <property type="term" value="P:protein processing"/>
    <property type="evidence" value="ECO:0007669"/>
    <property type="project" value="UniProtKB-ARBA"/>
</dbReference>
<sequence>MWDRRAVHGAPLLLLLLLLTTVLTRSDIVSRESALAWTWFPHLVSKDTDMDPAKAEIFEGDIIIDRSSHRNFSSAHGLRRNSISRRRRKGSRKRHSRRRTGRAATARTDRLWPHAIIPYEIEANFSGEHRALFKQAMRYWENETCVQFVERSPAQHPDYIVFTERACGCCSFVGRRGNGAQAISIGKNCDKFGIVVHELGHVVGFWHEHTRPDRDKHVQIITRNIVAGQEYNFNKLTEEEVNSLGLNYDYESIMHYARNTFSRSTALDTILPIRGKVVEIGQRVRLSSGDIAQTNMLYKCPACGRTYQEPSSFFQSPGYESNRISTSHQRCEWRISATQGERISFEITGLDIDPNCDTGYLEIRDGYWSKSPLLGRFCGNRVTREKIISSGHRMFVIYHTLPSPIFYKGFQAKYEALCGGFLEQAEGTIQSPNYPDEYRANKECIWKISVAPGSQVALTFQAFEVEFHDNCGYDFVEIRDGLDLHSTFLARLCGYKIPEEVRSTSNHMLVRFFSDSSVLKMGFSATFVTEVDECVDDSHGCEQKCVNTIGGYRCECAIGFELHSDGKRCEDACGGVLKGERGVITSPSFPDLYPSNKQCIWEIVAPPHYRITLNFTHFDLEGTNQECEYDSVDLRTRGSPDEEWKKQGTYCGSRLPPVLTSEGSALRIEFVSDNSVQKSGFAALFFTDQDECASNNGGCQQICKNTVGSYQCSCHNGFVLHPNGHDCKEGSCVHQVSSTDGVVSSPNFPDHYPSRKECTWKFETTPGHRIKLVFDSFELEPHQECAYDHVALYDGESADAPLLGRFCGSKVPHPIISTAQTMLMAFRSDPSVQRNGFRATHSTVCGGRLSATQKPSLLYSHAKYGDQNYGSRADCNWIVTAPNSGKVRIHFQSFDLEPEQDCAYDYVQVFDGFETSPSLGKFCGNKIPPDLTSSGFRLLIRFQSDDSISGKGFSLVFSETVPVEPLVNEIVSLTKIPVEPVVKEIESLAKIPVVNEFVSLAKIPVEPVVNEIVSLAKIHVEPVENEIVSLAKIPVEPVVKEIVSLTKIMELEVDIDELVEEHSQKLITE</sequence>
<dbReference type="InterPro" id="IPR000859">
    <property type="entry name" value="CUB_dom"/>
</dbReference>
<dbReference type="GO" id="GO:0030513">
    <property type="term" value="P:positive regulation of BMP signaling pathway"/>
    <property type="evidence" value="ECO:0007669"/>
    <property type="project" value="UniProtKB-ARBA"/>
</dbReference>
<dbReference type="FunFam" id="2.60.120.290:FF:000052">
    <property type="entry name" value="Metalloendopeptidase"/>
    <property type="match status" value="1"/>
</dbReference>
<organism evidence="24 25">
    <name type="scientific">Araneus ventricosus</name>
    <name type="common">Orbweaver spider</name>
    <name type="synonym">Epeira ventricosa</name>
    <dbReference type="NCBI Taxonomy" id="182803"/>
    <lineage>
        <taxon>Eukaryota</taxon>
        <taxon>Metazoa</taxon>
        <taxon>Ecdysozoa</taxon>
        <taxon>Arthropoda</taxon>
        <taxon>Chelicerata</taxon>
        <taxon>Arachnida</taxon>
        <taxon>Araneae</taxon>
        <taxon>Araneomorphae</taxon>
        <taxon>Entelegynae</taxon>
        <taxon>Araneoidea</taxon>
        <taxon>Araneidae</taxon>
        <taxon>Araneus</taxon>
    </lineage>
</organism>
<dbReference type="GO" id="GO:0005509">
    <property type="term" value="F:calcium ion binding"/>
    <property type="evidence" value="ECO:0007669"/>
    <property type="project" value="InterPro"/>
</dbReference>
<dbReference type="Gene3D" id="2.10.25.10">
    <property type="entry name" value="Laminin"/>
    <property type="match status" value="2"/>
</dbReference>
<dbReference type="FunFam" id="2.60.120.290:FF:000013">
    <property type="entry name" value="Membrane frizzled-related protein"/>
    <property type="match status" value="2"/>
</dbReference>
<evidence type="ECO:0000256" key="17">
    <source>
        <dbReference type="PROSITE-ProRule" id="PRU00076"/>
    </source>
</evidence>
<feature type="domain" description="CUB" evidence="21">
    <location>
        <begin position="303"/>
        <end position="417"/>
    </location>
</feature>
<dbReference type="FunFam" id="2.10.25.10:FF:000240">
    <property type="entry name" value="Vitamin K-dependent protein S"/>
    <property type="match status" value="2"/>
</dbReference>
<keyword evidence="4 18" id="KW-0645">Protease</keyword>
<keyword evidence="25" id="KW-1185">Reference proteome</keyword>
<evidence type="ECO:0000256" key="8">
    <source>
        <dbReference type="ARBA" id="ARBA00022801"/>
    </source>
</evidence>
<evidence type="ECO:0000256" key="4">
    <source>
        <dbReference type="ARBA" id="ARBA00022670"/>
    </source>
</evidence>
<dbReference type="InterPro" id="IPR000152">
    <property type="entry name" value="EGF-type_Asp/Asn_hydroxyl_site"/>
</dbReference>
<dbReference type="InterPro" id="IPR001881">
    <property type="entry name" value="EGF-like_Ca-bd_dom"/>
</dbReference>
<dbReference type="PROSITE" id="PS51864">
    <property type="entry name" value="ASTACIN"/>
    <property type="match status" value="1"/>
</dbReference>
<feature type="domain" description="CUB" evidence="21">
    <location>
        <begin position="418"/>
        <end position="530"/>
    </location>
</feature>
<evidence type="ECO:0000259" key="23">
    <source>
        <dbReference type="PROSITE" id="PS51864"/>
    </source>
</evidence>
<dbReference type="CDD" id="cd00041">
    <property type="entry name" value="CUB"/>
    <property type="match status" value="5"/>
</dbReference>
<comment type="function">
    <text evidence="14">Zinc metalloprotease. Provoques deadhesion of endothelial cells from cell cultures, and also degradation of fibronectin, fibrinogen and gelatin in vitro. Its role in the venom is not fully understood but it might act as a spreading factor that facilitates diffusion of other venom toxins. Alternatively, it might be involved in the proteolytic processing of other venom toxins or it might play a role in extra-oral digestion of prey.</text>
</comment>
<feature type="signal peptide" evidence="19">
    <location>
        <begin position="1"/>
        <end position="26"/>
    </location>
</feature>
<keyword evidence="10 18" id="KW-0482">Metalloprotease</keyword>
<dbReference type="GO" id="GO:0048731">
    <property type="term" value="P:system development"/>
    <property type="evidence" value="ECO:0007669"/>
    <property type="project" value="UniProtKB-ARBA"/>
</dbReference>
<accession>A0A4Y2BSB0</accession>
<dbReference type="InterPro" id="IPR006026">
    <property type="entry name" value="Peptidase_Metallo"/>
</dbReference>
<evidence type="ECO:0000256" key="13">
    <source>
        <dbReference type="ARBA" id="ARBA00023180"/>
    </source>
</evidence>
<evidence type="ECO:0000256" key="9">
    <source>
        <dbReference type="ARBA" id="ARBA00022833"/>
    </source>
</evidence>
<gene>
    <name evidence="24" type="primary">TLL1_0</name>
    <name evidence="24" type="ORF">AVEN_197525_1</name>
</gene>
<keyword evidence="5 16" id="KW-0479">Metal-binding</keyword>
<feature type="domain" description="CUB" evidence="21">
    <location>
        <begin position="732"/>
        <end position="844"/>
    </location>
</feature>
<reference evidence="24 25" key="1">
    <citation type="journal article" date="2019" name="Sci. Rep.">
        <title>Orb-weaving spider Araneus ventricosus genome elucidates the spidroin gene catalogue.</title>
        <authorList>
            <person name="Kono N."/>
            <person name="Nakamura H."/>
            <person name="Ohtoshi R."/>
            <person name="Moran D.A.P."/>
            <person name="Shinohara A."/>
            <person name="Yoshida Y."/>
            <person name="Fujiwara M."/>
            <person name="Mori M."/>
            <person name="Tomita M."/>
            <person name="Arakawa K."/>
        </authorList>
    </citation>
    <scope>NUCLEOTIDE SEQUENCE [LARGE SCALE GENOMIC DNA]</scope>
</reference>
<evidence type="ECO:0000256" key="10">
    <source>
        <dbReference type="ARBA" id="ARBA00023049"/>
    </source>
</evidence>
<feature type="domain" description="EGF-like" evidence="22">
    <location>
        <begin position="530"/>
        <end position="570"/>
    </location>
</feature>
<dbReference type="Pfam" id="PF01400">
    <property type="entry name" value="Astacin"/>
    <property type="match status" value="1"/>
</dbReference>
<dbReference type="FunFam" id="2.60.120.290:FF:000004">
    <property type="entry name" value="Metalloendopeptidase"/>
    <property type="match status" value="1"/>
</dbReference>
<evidence type="ECO:0000256" key="12">
    <source>
        <dbReference type="ARBA" id="ARBA00023157"/>
    </source>
</evidence>
<evidence type="ECO:0000259" key="22">
    <source>
        <dbReference type="PROSITE" id="PS50026"/>
    </source>
</evidence>
<comment type="cofactor">
    <cofactor evidence="18 19">
        <name>Zn(2+)</name>
        <dbReference type="ChEBI" id="CHEBI:29105"/>
    </cofactor>
    <text evidence="18 19">Binds 1 zinc ion per subunit.</text>
</comment>
<feature type="domain" description="CUB" evidence="21">
    <location>
        <begin position="845"/>
        <end position="960"/>
    </location>
</feature>
<dbReference type="InterPro" id="IPR009030">
    <property type="entry name" value="Growth_fac_rcpt_cys_sf"/>
</dbReference>
<feature type="active site" evidence="15 18">
    <location>
        <position position="198"/>
    </location>
</feature>
<feature type="binding site" evidence="16 18">
    <location>
        <position position="207"/>
    </location>
    <ligand>
        <name>Zn(2+)</name>
        <dbReference type="ChEBI" id="CHEBI:29105"/>
        <note>catalytic</note>
    </ligand>
</feature>
<dbReference type="Pfam" id="PF14670">
    <property type="entry name" value="FXa_inhibition"/>
    <property type="match status" value="2"/>
</dbReference>
<dbReference type="SMART" id="SM00181">
    <property type="entry name" value="EGF"/>
    <property type="match status" value="2"/>
</dbReference>
<evidence type="ECO:0000256" key="7">
    <source>
        <dbReference type="ARBA" id="ARBA00022737"/>
    </source>
</evidence>
<dbReference type="SMART" id="SM00235">
    <property type="entry name" value="ZnMc"/>
    <property type="match status" value="1"/>
</dbReference>
<evidence type="ECO:0000256" key="1">
    <source>
        <dbReference type="ARBA" id="ARBA00011245"/>
    </source>
</evidence>
<dbReference type="CDD" id="cd00054">
    <property type="entry name" value="EGF_CA"/>
    <property type="match status" value="2"/>
</dbReference>
<protein>
    <recommendedName>
        <fullName evidence="19">Metalloendopeptidase</fullName>
        <ecNumber evidence="19">3.4.24.-</ecNumber>
    </recommendedName>
</protein>
<dbReference type="GO" id="GO:0032927">
    <property type="term" value="P:positive regulation of activin receptor signaling pathway"/>
    <property type="evidence" value="ECO:0007669"/>
    <property type="project" value="UniProtKB-ARBA"/>
</dbReference>
<evidence type="ECO:0000256" key="18">
    <source>
        <dbReference type="PROSITE-ProRule" id="PRU01211"/>
    </source>
</evidence>
<feature type="domain" description="Peptidase M12A" evidence="23">
    <location>
        <begin position="103"/>
        <end position="301"/>
    </location>
</feature>
<comment type="subunit">
    <text evidence="1">Monomer.</text>
</comment>
<evidence type="ECO:0000256" key="11">
    <source>
        <dbReference type="ARBA" id="ARBA00023145"/>
    </source>
</evidence>
<keyword evidence="3 17" id="KW-0245">EGF-like domain</keyword>
<feature type="domain" description="CUB" evidence="21">
    <location>
        <begin position="573"/>
        <end position="688"/>
    </location>
</feature>
<evidence type="ECO:0000256" key="5">
    <source>
        <dbReference type="ARBA" id="ARBA00022723"/>
    </source>
</evidence>
<dbReference type="SMART" id="SM00042">
    <property type="entry name" value="CUB"/>
    <property type="match status" value="5"/>
</dbReference>
<dbReference type="PROSITE" id="PS01187">
    <property type="entry name" value="EGF_CA"/>
    <property type="match status" value="2"/>
</dbReference>
<feature type="region of interest" description="Disordered" evidence="20">
    <location>
        <begin position="73"/>
        <end position="105"/>
    </location>
</feature>
<evidence type="ECO:0000256" key="16">
    <source>
        <dbReference type="PIRSR" id="PIRSR001199-2"/>
    </source>
</evidence>
<keyword evidence="6 19" id="KW-0732">Signal</keyword>
<dbReference type="PANTHER" id="PTHR24251:SF43">
    <property type="entry name" value="TOLLOID-LIKE PROTEIN 2"/>
    <property type="match status" value="1"/>
</dbReference>
<keyword evidence="8 18" id="KW-0378">Hydrolase</keyword>
<comment type="caution">
    <text evidence="17">Lacks conserved residue(s) required for the propagation of feature annotation.</text>
</comment>
<feature type="compositionally biased region" description="Basic residues" evidence="20">
    <location>
        <begin position="77"/>
        <end position="101"/>
    </location>
</feature>
<dbReference type="OrthoDB" id="9067804at2759"/>
<comment type="caution">
    <text evidence="24">The sequence shown here is derived from an EMBL/GenBank/DDBJ whole genome shotgun (WGS) entry which is preliminary data.</text>
</comment>
<feature type="disulfide bond" evidence="18">
    <location>
        <begin position="167"/>
        <end position="189"/>
    </location>
</feature>
<dbReference type="AlphaFoldDB" id="A0A4Y2BSB0"/>
<dbReference type="Gene3D" id="3.40.390.10">
    <property type="entry name" value="Collagenase (Catalytic Domain)"/>
    <property type="match status" value="1"/>
</dbReference>
<keyword evidence="11" id="KW-0865">Zymogen</keyword>
<dbReference type="PIRSF" id="PIRSF001199">
    <property type="entry name" value="BMP_1/tolloid-like"/>
    <property type="match status" value="1"/>
</dbReference>
<keyword evidence="7" id="KW-0677">Repeat</keyword>
<keyword evidence="9 16" id="KW-0862">Zinc</keyword>
<evidence type="ECO:0000256" key="15">
    <source>
        <dbReference type="PIRSR" id="PIRSR001199-1"/>
    </source>
</evidence>
<dbReference type="GO" id="GO:0048468">
    <property type="term" value="P:cell development"/>
    <property type="evidence" value="ECO:0007669"/>
    <property type="project" value="UniProtKB-ARBA"/>
</dbReference>
<dbReference type="InterPro" id="IPR035914">
    <property type="entry name" value="Sperma_CUB_dom_sf"/>
</dbReference>
<dbReference type="Pfam" id="PF00431">
    <property type="entry name" value="CUB"/>
    <property type="match status" value="5"/>
</dbReference>
<feature type="binding site" evidence="16 18">
    <location>
        <position position="201"/>
    </location>
    <ligand>
        <name>Zn(2+)</name>
        <dbReference type="ChEBI" id="CHEBI:29105"/>
        <note>catalytic</note>
    </ligand>
</feature>
<dbReference type="InterPro" id="IPR000742">
    <property type="entry name" value="EGF"/>
</dbReference>
<feature type="disulfide bond" evidence="18">
    <location>
        <begin position="145"/>
        <end position="300"/>
    </location>
</feature>
<dbReference type="SUPFAM" id="SSF49854">
    <property type="entry name" value="Spermadhesin, CUB domain"/>
    <property type="match status" value="5"/>
</dbReference>
<evidence type="ECO:0000256" key="19">
    <source>
        <dbReference type="RuleBase" id="RU361183"/>
    </source>
</evidence>
<dbReference type="EMBL" id="BGPR01000106">
    <property type="protein sequence ID" value="GBL94843.1"/>
    <property type="molecule type" value="Genomic_DNA"/>
</dbReference>
<keyword evidence="2" id="KW-0217">Developmental protein</keyword>
<dbReference type="GO" id="GO:0008270">
    <property type="term" value="F:zinc ion binding"/>
    <property type="evidence" value="ECO:0007669"/>
    <property type="project" value="UniProtKB-UniRule"/>
</dbReference>
<keyword evidence="13" id="KW-0325">Glycoprotein</keyword>
<dbReference type="InterPro" id="IPR001506">
    <property type="entry name" value="Peptidase_M12A"/>
</dbReference>
<evidence type="ECO:0000259" key="21">
    <source>
        <dbReference type="PROSITE" id="PS01180"/>
    </source>
</evidence>
<evidence type="ECO:0000256" key="14">
    <source>
        <dbReference type="ARBA" id="ARBA00025529"/>
    </source>
</evidence>
<feature type="chain" id="PRO_5033091181" description="Metalloendopeptidase" evidence="19">
    <location>
        <begin position="27"/>
        <end position="1069"/>
    </location>
</feature>
<dbReference type="PROSITE" id="PS50026">
    <property type="entry name" value="EGF_3"/>
    <property type="match status" value="1"/>
</dbReference>
<dbReference type="PROSITE" id="PS01186">
    <property type="entry name" value="EGF_2"/>
    <property type="match status" value="2"/>
</dbReference>
<proteinExistence type="predicted"/>